<sequence>MGPSTRPSARRTGPRRHSPGALRRRGGAAVAALLMAATLGLAGCSASSDNGSAASDKAAAPMSDGGRSVPEAGQDGGSGSAKSGSGAVPEGTGGAGGTSPSAPSAGSGTGPGKATAPPSAPKYLVRTADLSIRTPHVEEASLKARTLVAAAGGYAGDENTSVDAQGHATSTIQLRVPPAAYDQLLDDLGKLGTLLGRKVSVDDVTGQVVDVQSRIKSQQASVDRVRKLMNQASGLTDVVQLESELSTRESALEALEAQQASLRAQADLATVTLQLSEPPVKAPVHKEPEKKKDGFWKTVGNALAGGWHAFYLTVRAVLVVISALLPFLAVVALLLLVWRALRWWRPRPEPTQEPPAVRQPAAPLPKHPAVPGARGGVPEQDLWAPPPAPPVTPPESSGEPREERD</sequence>
<protein>
    <recommendedName>
        <fullName evidence="5">DUF4349 domain-containing protein</fullName>
    </recommendedName>
</protein>
<dbReference type="Pfam" id="PF14257">
    <property type="entry name" value="DUF4349"/>
    <property type="match status" value="1"/>
</dbReference>
<feature type="transmembrane region" description="Helical" evidence="3">
    <location>
        <begin position="316"/>
        <end position="338"/>
    </location>
</feature>
<feature type="region of interest" description="Disordered" evidence="2">
    <location>
        <begin position="44"/>
        <end position="120"/>
    </location>
</feature>
<dbReference type="Proteomes" id="UP001153328">
    <property type="component" value="Unassembled WGS sequence"/>
</dbReference>
<feature type="signal peptide" evidence="4">
    <location>
        <begin position="1"/>
        <end position="42"/>
    </location>
</feature>
<keyword evidence="1" id="KW-0175">Coiled coil</keyword>
<dbReference type="RefSeq" id="WP_205044675.1">
    <property type="nucleotide sequence ID" value="NZ_CAJVAX010000020.1"/>
</dbReference>
<dbReference type="AlphaFoldDB" id="A0A9W4MJC5"/>
<feature type="compositionally biased region" description="Low complexity" evidence="2">
    <location>
        <begin position="98"/>
        <end position="117"/>
    </location>
</feature>
<feature type="compositionally biased region" description="Low complexity" evidence="2">
    <location>
        <begin position="80"/>
        <end position="90"/>
    </location>
</feature>
<keyword evidence="3" id="KW-0472">Membrane</keyword>
<feature type="region of interest" description="Disordered" evidence="2">
    <location>
        <begin position="1"/>
        <end position="27"/>
    </location>
</feature>
<feature type="region of interest" description="Disordered" evidence="2">
    <location>
        <begin position="348"/>
        <end position="405"/>
    </location>
</feature>
<accession>A0A9W4MJC5</accession>
<feature type="domain" description="DUF4349" evidence="5">
    <location>
        <begin position="124"/>
        <end position="339"/>
    </location>
</feature>
<reference evidence="6" key="1">
    <citation type="submission" date="2021-06" db="EMBL/GenBank/DDBJ databases">
        <authorList>
            <person name="Arsene-Ploetze F."/>
        </authorList>
    </citation>
    <scope>NUCLEOTIDE SEQUENCE</scope>
    <source>
        <strain evidence="6">SBRY1</strain>
    </source>
</reference>
<evidence type="ECO:0000259" key="5">
    <source>
        <dbReference type="Pfam" id="PF14257"/>
    </source>
</evidence>
<feature type="compositionally biased region" description="Pro residues" evidence="2">
    <location>
        <begin position="384"/>
        <end position="393"/>
    </location>
</feature>
<comment type="caution">
    <text evidence="6">The sequence shown here is derived from an EMBL/GenBank/DDBJ whole genome shotgun (WGS) entry which is preliminary data.</text>
</comment>
<evidence type="ECO:0000256" key="2">
    <source>
        <dbReference type="SAM" id="MobiDB-lite"/>
    </source>
</evidence>
<dbReference type="InterPro" id="IPR025645">
    <property type="entry name" value="DUF4349"/>
</dbReference>
<keyword evidence="3" id="KW-0812">Transmembrane</keyword>
<keyword evidence="4" id="KW-0732">Signal</keyword>
<feature type="compositionally biased region" description="Basic residues" evidence="2">
    <location>
        <begin position="8"/>
        <end position="26"/>
    </location>
</feature>
<dbReference type="EMBL" id="CAJVAX010000020">
    <property type="protein sequence ID" value="CAG7654069.1"/>
    <property type="molecule type" value="Genomic_DNA"/>
</dbReference>
<evidence type="ECO:0000313" key="6">
    <source>
        <dbReference type="EMBL" id="CAG7654069.1"/>
    </source>
</evidence>
<evidence type="ECO:0000256" key="1">
    <source>
        <dbReference type="SAM" id="Coils"/>
    </source>
</evidence>
<evidence type="ECO:0000256" key="3">
    <source>
        <dbReference type="SAM" id="Phobius"/>
    </source>
</evidence>
<organism evidence="6 7">
    <name type="scientific">Actinacidiphila bryophytorum</name>
    <dbReference type="NCBI Taxonomy" id="1436133"/>
    <lineage>
        <taxon>Bacteria</taxon>
        <taxon>Bacillati</taxon>
        <taxon>Actinomycetota</taxon>
        <taxon>Actinomycetes</taxon>
        <taxon>Kitasatosporales</taxon>
        <taxon>Streptomycetaceae</taxon>
        <taxon>Actinacidiphila</taxon>
    </lineage>
</organism>
<keyword evidence="7" id="KW-1185">Reference proteome</keyword>
<name>A0A9W4MJC5_9ACTN</name>
<feature type="chain" id="PRO_5040925816" description="DUF4349 domain-containing protein" evidence="4">
    <location>
        <begin position="43"/>
        <end position="405"/>
    </location>
</feature>
<proteinExistence type="predicted"/>
<feature type="coiled-coil region" evidence="1">
    <location>
        <begin position="238"/>
        <end position="272"/>
    </location>
</feature>
<feature type="compositionally biased region" description="Low complexity" evidence="2">
    <location>
        <begin position="44"/>
        <end position="64"/>
    </location>
</feature>
<keyword evidence="3" id="KW-1133">Transmembrane helix</keyword>
<evidence type="ECO:0000313" key="7">
    <source>
        <dbReference type="Proteomes" id="UP001153328"/>
    </source>
</evidence>
<evidence type="ECO:0000256" key="4">
    <source>
        <dbReference type="SAM" id="SignalP"/>
    </source>
</evidence>
<gene>
    <name evidence="6" type="ORF">SBRY_60352</name>
</gene>